<sequence length="57" mass="6380">MGNMKKKTTSSCIILFNFLFPPIFHDSCSNINNFSAVSISIIPKIFPIYGSKSQHLT</sequence>
<dbReference type="EMBL" id="GGEC01088491">
    <property type="protein sequence ID" value="MBX68975.1"/>
    <property type="molecule type" value="Transcribed_RNA"/>
</dbReference>
<organism evidence="1">
    <name type="scientific">Rhizophora mucronata</name>
    <name type="common">Asiatic mangrove</name>
    <dbReference type="NCBI Taxonomy" id="61149"/>
    <lineage>
        <taxon>Eukaryota</taxon>
        <taxon>Viridiplantae</taxon>
        <taxon>Streptophyta</taxon>
        <taxon>Embryophyta</taxon>
        <taxon>Tracheophyta</taxon>
        <taxon>Spermatophyta</taxon>
        <taxon>Magnoliopsida</taxon>
        <taxon>eudicotyledons</taxon>
        <taxon>Gunneridae</taxon>
        <taxon>Pentapetalae</taxon>
        <taxon>rosids</taxon>
        <taxon>fabids</taxon>
        <taxon>Malpighiales</taxon>
        <taxon>Rhizophoraceae</taxon>
        <taxon>Rhizophora</taxon>
    </lineage>
</organism>
<reference evidence="1" key="1">
    <citation type="submission" date="2018-02" db="EMBL/GenBank/DDBJ databases">
        <title>Rhizophora mucronata_Transcriptome.</title>
        <authorList>
            <person name="Meera S.P."/>
            <person name="Sreeshan A."/>
            <person name="Augustine A."/>
        </authorList>
    </citation>
    <scope>NUCLEOTIDE SEQUENCE</scope>
    <source>
        <tissue evidence="1">Leaf</tissue>
    </source>
</reference>
<protein>
    <submittedName>
        <fullName evidence="1">Uncharacterized protein</fullName>
    </submittedName>
</protein>
<proteinExistence type="predicted"/>
<accession>A0A2P2QPW4</accession>
<evidence type="ECO:0000313" key="1">
    <source>
        <dbReference type="EMBL" id="MBX68975.1"/>
    </source>
</evidence>
<dbReference type="AlphaFoldDB" id="A0A2P2QPW4"/>
<name>A0A2P2QPW4_RHIMU</name>